<feature type="transmembrane region" description="Helical" evidence="7">
    <location>
        <begin position="373"/>
        <end position="393"/>
    </location>
</feature>
<organism evidence="9 10">
    <name type="scientific">Lihuaxuella thermophila</name>
    <dbReference type="NCBI Taxonomy" id="1173111"/>
    <lineage>
        <taxon>Bacteria</taxon>
        <taxon>Bacillati</taxon>
        <taxon>Bacillota</taxon>
        <taxon>Bacilli</taxon>
        <taxon>Bacillales</taxon>
        <taxon>Thermoactinomycetaceae</taxon>
        <taxon>Lihuaxuella</taxon>
    </lineage>
</organism>
<dbReference type="Pfam" id="PF07690">
    <property type="entry name" value="MFS_1"/>
    <property type="match status" value="1"/>
</dbReference>
<dbReference type="SUPFAM" id="SSF103473">
    <property type="entry name" value="MFS general substrate transporter"/>
    <property type="match status" value="1"/>
</dbReference>
<dbReference type="GO" id="GO:0022857">
    <property type="term" value="F:transmembrane transporter activity"/>
    <property type="evidence" value="ECO:0007669"/>
    <property type="project" value="InterPro"/>
</dbReference>
<evidence type="ECO:0000256" key="2">
    <source>
        <dbReference type="ARBA" id="ARBA00022448"/>
    </source>
</evidence>
<dbReference type="OrthoDB" id="65739at2"/>
<feature type="transmembrane region" description="Helical" evidence="7">
    <location>
        <begin position="220"/>
        <end position="243"/>
    </location>
</feature>
<feature type="transmembrane region" description="Helical" evidence="7">
    <location>
        <begin position="286"/>
        <end position="304"/>
    </location>
</feature>
<evidence type="ECO:0000256" key="7">
    <source>
        <dbReference type="SAM" id="Phobius"/>
    </source>
</evidence>
<evidence type="ECO:0000313" key="10">
    <source>
        <dbReference type="Proteomes" id="UP000199695"/>
    </source>
</evidence>
<keyword evidence="10" id="KW-1185">Reference proteome</keyword>
<dbReference type="RefSeq" id="WP_089966729.1">
    <property type="nucleotide sequence ID" value="NZ_FOCQ01000005.1"/>
</dbReference>
<feature type="transmembrane region" description="Helical" evidence="7">
    <location>
        <begin position="165"/>
        <end position="187"/>
    </location>
</feature>
<evidence type="ECO:0000256" key="4">
    <source>
        <dbReference type="ARBA" id="ARBA00022692"/>
    </source>
</evidence>
<reference evidence="9 10" key="1">
    <citation type="submission" date="2016-10" db="EMBL/GenBank/DDBJ databases">
        <authorList>
            <person name="de Groot N.N."/>
        </authorList>
    </citation>
    <scope>NUCLEOTIDE SEQUENCE [LARGE SCALE GENOMIC DNA]</scope>
    <source>
        <strain evidence="9 10">DSM 46701</strain>
    </source>
</reference>
<keyword evidence="2" id="KW-0813">Transport</keyword>
<evidence type="ECO:0000259" key="8">
    <source>
        <dbReference type="PROSITE" id="PS50850"/>
    </source>
</evidence>
<feature type="domain" description="Major facilitator superfamily (MFS) profile" evidence="8">
    <location>
        <begin position="9"/>
        <end position="399"/>
    </location>
</feature>
<evidence type="ECO:0000256" key="6">
    <source>
        <dbReference type="ARBA" id="ARBA00023136"/>
    </source>
</evidence>
<feature type="transmembrane region" description="Helical" evidence="7">
    <location>
        <begin position="12"/>
        <end position="35"/>
    </location>
</feature>
<dbReference type="STRING" id="1173111.SAMN05444955_105126"/>
<comment type="subcellular location">
    <subcellularLocation>
        <location evidence="1">Cell membrane</location>
        <topology evidence="1">Multi-pass membrane protein</topology>
    </subcellularLocation>
</comment>
<feature type="transmembrane region" description="Helical" evidence="7">
    <location>
        <begin position="47"/>
        <end position="68"/>
    </location>
</feature>
<sequence length="413" mass="44383">MDYRIWKQNMVTLWTGQFVATAGLTVMVPLLPFYIADLAGTNDSFNHWWMGLCLAAPAITMFIFSPVWGRIGDHWGRKWMVVRALIGLAVSLLLMGFAQTPLQLFLCRLLQGAFGGVVDASAAFASSEAPQGKNGKILGNLHSATAAGSFIGPLLGGILADFCGYRTLFMVMAVLTGLCSCLAAWMLTERKGYASGVQSKGNPSIAAALVALFQNRETRAFILAGICAQSGIYGLTVIFAPYIQSLAGETPYTATWVGTLQAVTWLSTMVAAPWWGKQNDCKSVQINFFVAAFGCGISICLQVIPHAVGWLIPLRMIQGMCFAALLPSVYLQVSRCSGDRDRSTKIGLTNSCLTGGQMIGSLVGAGLTGWLPLPAVMICMGILFILGACLAVTRREVPFKEHNPFRVTSHTSE</sequence>
<proteinExistence type="predicted"/>
<dbReference type="PROSITE" id="PS50850">
    <property type="entry name" value="MFS"/>
    <property type="match status" value="1"/>
</dbReference>
<dbReference type="PRINTS" id="PR01035">
    <property type="entry name" value="TCRTETA"/>
</dbReference>
<name>A0A1H8DDI7_9BACL</name>
<feature type="transmembrane region" description="Helical" evidence="7">
    <location>
        <begin position="255"/>
        <end position="274"/>
    </location>
</feature>
<dbReference type="EMBL" id="FOCQ01000005">
    <property type="protein sequence ID" value="SEN05350.1"/>
    <property type="molecule type" value="Genomic_DNA"/>
</dbReference>
<evidence type="ECO:0000256" key="1">
    <source>
        <dbReference type="ARBA" id="ARBA00004651"/>
    </source>
</evidence>
<feature type="transmembrane region" description="Helical" evidence="7">
    <location>
        <begin position="80"/>
        <end position="97"/>
    </location>
</feature>
<keyword evidence="5 7" id="KW-1133">Transmembrane helix</keyword>
<keyword evidence="6 7" id="KW-0472">Membrane</keyword>
<evidence type="ECO:0000256" key="3">
    <source>
        <dbReference type="ARBA" id="ARBA00022475"/>
    </source>
</evidence>
<keyword evidence="4 7" id="KW-0812">Transmembrane</keyword>
<dbReference type="GO" id="GO:0005886">
    <property type="term" value="C:plasma membrane"/>
    <property type="evidence" value="ECO:0007669"/>
    <property type="project" value="UniProtKB-SubCell"/>
</dbReference>
<evidence type="ECO:0000256" key="5">
    <source>
        <dbReference type="ARBA" id="ARBA00022989"/>
    </source>
</evidence>
<dbReference type="InterPro" id="IPR001958">
    <property type="entry name" value="Tet-R_TetA/multi-R_MdtG-like"/>
</dbReference>
<keyword evidence="3" id="KW-1003">Cell membrane</keyword>
<dbReference type="PANTHER" id="PTHR43414:SF6">
    <property type="entry name" value="MULTIDRUG RESISTANCE PROTEIN MDTG"/>
    <property type="match status" value="1"/>
</dbReference>
<accession>A0A1H8DDI7</accession>
<gene>
    <name evidence="9" type="ORF">SAMN05444955_105126</name>
</gene>
<dbReference type="Proteomes" id="UP000199695">
    <property type="component" value="Unassembled WGS sequence"/>
</dbReference>
<dbReference type="InterPro" id="IPR011701">
    <property type="entry name" value="MFS"/>
</dbReference>
<protein>
    <submittedName>
        <fullName evidence="9">Predicted arabinose efflux permease, MFS family</fullName>
    </submittedName>
</protein>
<dbReference type="Gene3D" id="1.20.1250.20">
    <property type="entry name" value="MFS general substrate transporter like domains"/>
    <property type="match status" value="2"/>
</dbReference>
<dbReference type="InterPro" id="IPR036259">
    <property type="entry name" value="MFS_trans_sf"/>
</dbReference>
<evidence type="ECO:0000313" key="9">
    <source>
        <dbReference type="EMBL" id="SEN05350.1"/>
    </source>
</evidence>
<dbReference type="AlphaFoldDB" id="A0A1H8DDI7"/>
<dbReference type="InterPro" id="IPR020846">
    <property type="entry name" value="MFS_dom"/>
</dbReference>
<dbReference type="PANTHER" id="PTHR43414">
    <property type="entry name" value="MULTIDRUG RESISTANCE PROTEIN MDTG"/>
    <property type="match status" value="1"/>
</dbReference>